<proteinExistence type="predicted"/>
<feature type="compositionally biased region" description="Basic and acidic residues" evidence="1">
    <location>
        <begin position="26"/>
        <end position="36"/>
    </location>
</feature>
<dbReference type="Proteomes" id="UP000000763">
    <property type="component" value="Chromosome 8"/>
</dbReference>
<evidence type="ECO:0000256" key="1">
    <source>
        <dbReference type="SAM" id="MobiDB-lite"/>
    </source>
</evidence>
<reference evidence="3" key="1">
    <citation type="journal article" date="2005" name="Nature">
        <title>The map-based sequence of the rice genome.</title>
        <authorList>
            <consortium name="International rice genome sequencing project (IRGSP)"/>
            <person name="Matsumoto T."/>
            <person name="Wu J."/>
            <person name="Kanamori H."/>
            <person name="Katayose Y."/>
            <person name="Fujisawa M."/>
            <person name="Namiki N."/>
            <person name="Mizuno H."/>
            <person name="Yamamoto K."/>
            <person name="Antonio B.A."/>
            <person name="Baba T."/>
            <person name="Sakata K."/>
            <person name="Nagamura Y."/>
            <person name="Aoki H."/>
            <person name="Arikawa K."/>
            <person name="Arita K."/>
            <person name="Bito T."/>
            <person name="Chiden Y."/>
            <person name="Fujitsuka N."/>
            <person name="Fukunaka R."/>
            <person name="Hamada M."/>
            <person name="Harada C."/>
            <person name="Hayashi A."/>
            <person name="Hijishita S."/>
            <person name="Honda M."/>
            <person name="Hosokawa S."/>
            <person name="Ichikawa Y."/>
            <person name="Idonuma A."/>
            <person name="Iijima M."/>
            <person name="Ikeda M."/>
            <person name="Ikeno M."/>
            <person name="Ito K."/>
            <person name="Ito S."/>
            <person name="Ito T."/>
            <person name="Ito Y."/>
            <person name="Ito Y."/>
            <person name="Iwabuchi A."/>
            <person name="Kamiya K."/>
            <person name="Karasawa W."/>
            <person name="Kurita K."/>
            <person name="Katagiri S."/>
            <person name="Kikuta A."/>
            <person name="Kobayashi H."/>
            <person name="Kobayashi N."/>
            <person name="Machita K."/>
            <person name="Maehara T."/>
            <person name="Masukawa M."/>
            <person name="Mizubayashi T."/>
            <person name="Mukai Y."/>
            <person name="Nagasaki H."/>
            <person name="Nagata Y."/>
            <person name="Naito S."/>
            <person name="Nakashima M."/>
            <person name="Nakama Y."/>
            <person name="Nakamichi Y."/>
            <person name="Nakamura M."/>
            <person name="Meguro A."/>
            <person name="Negishi M."/>
            <person name="Ohta I."/>
            <person name="Ohta T."/>
            <person name="Okamoto M."/>
            <person name="Ono N."/>
            <person name="Saji S."/>
            <person name="Sakaguchi M."/>
            <person name="Sakai K."/>
            <person name="Shibata M."/>
            <person name="Shimokawa T."/>
            <person name="Song J."/>
            <person name="Takazaki Y."/>
            <person name="Terasawa K."/>
            <person name="Tsugane M."/>
            <person name="Tsuji K."/>
            <person name="Ueda S."/>
            <person name="Waki K."/>
            <person name="Yamagata H."/>
            <person name="Yamamoto M."/>
            <person name="Yamamoto S."/>
            <person name="Yamane H."/>
            <person name="Yoshiki S."/>
            <person name="Yoshihara R."/>
            <person name="Yukawa K."/>
            <person name="Zhong H."/>
            <person name="Yano M."/>
            <person name="Yuan Q."/>
            <person name="Ouyang S."/>
            <person name="Liu J."/>
            <person name="Jones K.M."/>
            <person name="Gansberger K."/>
            <person name="Moffat K."/>
            <person name="Hill J."/>
            <person name="Bera J."/>
            <person name="Fadrosh D."/>
            <person name="Jin S."/>
            <person name="Johri S."/>
            <person name="Kim M."/>
            <person name="Overton L."/>
            <person name="Reardon M."/>
            <person name="Tsitrin T."/>
            <person name="Vuong H."/>
            <person name="Weaver B."/>
            <person name="Ciecko A."/>
            <person name="Tallon L."/>
            <person name="Jackson J."/>
            <person name="Pai G."/>
            <person name="Aken S.V."/>
            <person name="Utterback T."/>
            <person name="Reidmuller S."/>
            <person name="Feldblyum T."/>
            <person name="Hsiao J."/>
            <person name="Zismann V."/>
            <person name="Iobst S."/>
            <person name="de Vazeille A.R."/>
            <person name="Buell C.R."/>
            <person name="Ying K."/>
            <person name="Li Y."/>
            <person name="Lu T."/>
            <person name="Huang Y."/>
            <person name="Zhao Q."/>
            <person name="Feng Q."/>
            <person name="Zhang L."/>
            <person name="Zhu J."/>
            <person name="Weng Q."/>
            <person name="Mu J."/>
            <person name="Lu Y."/>
            <person name="Fan D."/>
            <person name="Liu Y."/>
            <person name="Guan J."/>
            <person name="Zhang Y."/>
            <person name="Yu S."/>
            <person name="Liu X."/>
            <person name="Zhang Y."/>
            <person name="Hong G."/>
            <person name="Han B."/>
            <person name="Choisne N."/>
            <person name="Demange N."/>
            <person name="Orjeda G."/>
            <person name="Samain S."/>
            <person name="Cattolico L."/>
            <person name="Pelletier E."/>
            <person name="Couloux A."/>
            <person name="Segurens B."/>
            <person name="Wincker P."/>
            <person name="D'Hont A."/>
            <person name="Scarpelli C."/>
            <person name="Weissenbach J."/>
            <person name="Salanoubat M."/>
            <person name="Quetier F."/>
            <person name="Yu Y."/>
            <person name="Kim H.R."/>
            <person name="Rambo T."/>
            <person name="Currie J."/>
            <person name="Collura K."/>
            <person name="Luo M."/>
            <person name="Yang T."/>
            <person name="Ammiraju J.S.S."/>
            <person name="Engler F."/>
            <person name="Soderlund C."/>
            <person name="Wing R.A."/>
            <person name="Palmer L.E."/>
            <person name="de la Bastide M."/>
            <person name="Spiegel L."/>
            <person name="Nascimento L."/>
            <person name="Zutavern T."/>
            <person name="O'Shaughnessy A."/>
            <person name="Dike S."/>
            <person name="Dedhia N."/>
            <person name="Preston R."/>
            <person name="Balija V."/>
            <person name="McCombie W.R."/>
            <person name="Chow T."/>
            <person name="Chen H."/>
            <person name="Chung M."/>
            <person name="Chen C."/>
            <person name="Shaw J."/>
            <person name="Wu H."/>
            <person name="Hsiao K."/>
            <person name="Chao Y."/>
            <person name="Chu M."/>
            <person name="Cheng C."/>
            <person name="Hour A."/>
            <person name="Lee P."/>
            <person name="Lin S."/>
            <person name="Lin Y."/>
            <person name="Liou J."/>
            <person name="Liu S."/>
            <person name="Hsing Y."/>
            <person name="Raghuvanshi S."/>
            <person name="Mohanty A."/>
            <person name="Bharti A.K."/>
            <person name="Gaur A."/>
            <person name="Gupta V."/>
            <person name="Kumar D."/>
            <person name="Ravi V."/>
            <person name="Vij S."/>
            <person name="Kapur A."/>
            <person name="Khurana P."/>
            <person name="Khurana P."/>
            <person name="Khurana J.P."/>
            <person name="Tyagi A.K."/>
            <person name="Gaikwad K."/>
            <person name="Singh A."/>
            <person name="Dalal V."/>
            <person name="Srivastava S."/>
            <person name="Dixit A."/>
            <person name="Pal A.K."/>
            <person name="Ghazi I.A."/>
            <person name="Yadav M."/>
            <person name="Pandit A."/>
            <person name="Bhargava A."/>
            <person name="Sureshbabu K."/>
            <person name="Batra K."/>
            <person name="Sharma T.R."/>
            <person name="Mohapatra T."/>
            <person name="Singh N.K."/>
            <person name="Messing J."/>
            <person name="Nelson A.B."/>
            <person name="Fuks G."/>
            <person name="Kavchok S."/>
            <person name="Keizer G."/>
            <person name="Linton E."/>
            <person name="Llaca V."/>
            <person name="Song R."/>
            <person name="Tanyolac B."/>
            <person name="Young S."/>
            <person name="Ho-Il K."/>
            <person name="Hahn J.H."/>
            <person name="Sangsakoo G."/>
            <person name="Vanavichit A."/>
            <person name="de Mattos Luiz.A.T."/>
            <person name="Zimmer P.D."/>
            <person name="Malone G."/>
            <person name="Dellagostin O."/>
            <person name="de Oliveira A.C."/>
            <person name="Bevan M."/>
            <person name="Bancroft I."/>
            <person name="Minx P."/>
            <person name="Cordum H."/>
            <person name="Wilson R."/>
            <person name="Cheng Z."/>
            <person name="Jin W."/>
            <person name="Jiang J."/>
            <person name="Leong S.A."/>
            <person name="Iwama H."/>
            <person name="Gojobori T."/>
            <person name="Itoh T."/>
            <person name="Niimura Y."/>
            <person name="Fujii Y."/>
            <person name="Habara T."/>
            <person name="Sakai H."/>
            <person name="Sato Y."/>
            <person name="Wilson G."/>
            <person name="Kumar K."/>
            <person name="McCouch S."/>
            <person name="Juretic N."/>
            <person name="Hoen D."/>
            <person name="Wright S."/>
            <person name="Bruskiewich R."/>
            <person name="Bureau T."/>
            <person name="Miyao A."/>
            <person name="Hirochika H."/>
            <person name="Nishikawa T."/>
            <person name="Kadowaki K."/>
            <person name="Sugiura M."/>
            <person name="Burr B."/>
            <person name="Sasaki T."/>
        </authorList>
    </citation>
    <scope>NUCLEOTIDE SEQUENCE [LARGE SCALE GENOMIC DNA]</scope>
    <source>
        <strain evidence="3">cv. Nipponbare</strain>
    </source>
</reference>
<dbReference type="AlphaFoldDB" id="Q7F8U1"/>
<reference evidence="3" key="2">
    <citation type="journal article" date="2008" name="Nucleic Acids Res.">
        <title>The rice annotation project database (RAP-DB): 2008 update.</title>
        <authorList>
            <consortium name="The rice annotation project (RAP)"/>
        </authorList>
    </citation>
    <scope>GENOME REANNOTATION</scope>
    <source>
        <strain evidence="3">cv. Nipponbare</strain>
    </source>
</reference>
<feature type="compositionally biased region" description="Basic and acidic residues" evidence="1">
    <location>
        <begin position="76"/>
        <end position="92"/>
    </location>
</feature>
<feature type="region of interest" description="Disordered" evidence="1">
    <location>
        <begin position="74"/>
        <end position="141"/>
    </location>
</feature>
<evidence type="ECO:0000313" key="3">
    <source>
        <dbReference type="Proteomes" id="UP000000763"/>
    </source>
</evidence>
<name>Q7F8U1_ORYSJ</name>
<feature type="region of interest" description="Disordered" evidence="1">
    <location>
        <begin position="1"/>
        <end position="54"/>
    </location>
</feature>
<feature type="region of interest" description="Disordered" evidence="1">
    <location>
        <begin position="155"/>
        <end position="221"/>
    </location>
</feature>
<sequence length="221" mass="23778">MGSEGTRELGGRHGGRRRRGGGNTVHGDKAPVDGKGEATTPAKRADISGGQECGVVHVEDVQRVETPVAEITNAMKDTEIVKNKDRREEAARGKKRRPSPWPTRGAGRKHCWFSSIQHGNRGTSLPAGAAGRRARPGPRLEQDLLAVADGEICGGNGGNGQISRLNPFQAEKQPISQITILHRHPSSTEKKQRQPTDASDSPTDEHPTNHALSLERKPVSP</sequence>
<evidence type="ECO:0000313" key="2">
    <source>
        <dbReference type="EMBL" id="BAD08713.1"/>
    </source>
</evidence>
<feature type="compositionally biased region" description="Basic and acidic residues" evidence="1">
    <location>
        <begin position="1"/>
        <end position="11"/>
    </location>
</feature>
<accession>Q7F8U1</accession>
<protein>
    <submittedName>
        <fullName evidence="2">Uncharacterized protein</fullName>
    </submittedName>
</protein>
<feature type="compositionally biased region" description="Basic and acidic residues" evidence="1">
    <location>
        <begin position="203"/>
        <end position="221"/>
    </location>
</feature>
<organism evidence="2 3">
    <name type="scientific">Oryza sativa subsp. japonica</name>
    <name type="common">Rice</name>
    <dbReference type="NCBI Taxonomy" id="39947"/>
    <lineage>
        <taxon>Eukaryota</taxon>
        <taxon>Viridiplantae</taxon>
        <taxon>Streptophyta</taxon>
        <taxon>Embryophyta</taxon>
        <taxon>Tracheophyta</taxon>
        <taxon>Spermatophyta</taxon>
        <taxon>Magnoliopsida</taxon>
        <taxon>Liliopsida</taxon>
        <taxon>Poales</taxon>
        <taxon>Poaceae</taxon>
        <taxon>BOP clade</taxon>
        <taxon>Oryzoideae</taxon>
        <taxon>Oryzeae</taxon>
        <taxon>Oryzinae</taxon>
        <taxon>Oryza</taxon>
        <taxon>Oryza sativa</taxon>
    </lineage>
</organism>
<dbReference type="EMBL" id="AP000364">
    <property type="protein sequence ID" value="BAD08713.1"/>
    <property type="molecule type" value="Genomic_DNA"/>
</dbReference>
<feature type="compositionally biased region" description="Polar residues" evidence="1">
    <location>
        <begin position="114"/>
        <end position="123"/>
    </location>
</feature>
<gene>
    <name evidence="2" type="primary">P0026F07.17</name>
</gene>